<evidence type="ECO:0000313" key="2">
    <source>
        <dbReference type="EMBL" id="KAL0127295.1"/>
    </source>
</evidence>
<evidence type="ECO:0000256" key="1">
    <source>
        <dbReference type="SAM" id="MobiDB-lite"/>
    </source>
</evidence>
<feature type="compositionally biased region" description="Basic and acidic residues" evidence="1">
    <location>
        <begin position="11"/>
        <end position="35"/>
    </location>
</feature>
<feature type="region of interest" description="Disordered" evidence="1">
    <location>
        <begin position="155"/>
        <end position="174"/>
    </location>
</feature>
<reference evidence="2 3" key="1">
    <citation type="submission" date="2023-03" db="EMBL/GenBank/DDBJ databases">
        <title>High recombination rates correlate with genetic variation in Cardiocondyla obscurior ants.</title>
        <authorList>
            <person name="Errbii M."/>
        </authorList>
    </citation>
    <scope>NUCLEOTIDE SEQUENCE [LARGE SCALE GENOMIC DNA]</scope>
    <source>
        <strain evidence="2">Alpha-2009</strain>
        <tissue evidence="2">Whole body</tissue>
    </source>
</reference>
<feature type="compositionally biased region" description="Basic and acidic residues" evidence="1">
    <location>
        <begin position="48"/>
        <end position="65"/>
    </location>
</feature>
<evidence type="ECO:0000313" key="3">
    <source>
        <dbReference type="Proteomes" id="UP001430953"/>
    </source>
</evidence>
<sequence>MRAVCTTRGGGEGREGGGKGEKKKSKAGEKEEEEKKKRKKKKMPQLFARERDAEKENRGSERREWGPTAGVTGKRGEGKKRDGRRRRKERRTTVEGRKEGNNPCARTRLARGAYVHGRGLLPLPAPMSLRSLVAVLYGHCVQLYRAIHESDAIRRRGGRREGGGGKSTGTLTTM</sequence>
<protein>
    <submittedName>
        <fullName evidence="2">Uncharacterized protein</fullName>
    </submittedName>
</protein>
<dbReference type="AlphaFoldDB" id="A0AAW2GI10"/>
<feature type="compositionally biased region" description="Basic residues" evidence="1">
    <location>
        <begin position="81"/>
        <end position="90"/>
    </location>
</feature>
<accession>A0AAW2GI10</accession>
<dbReference type="Proteomes" id="UP001430953">
    <property type="component" value="Unassembled WGS sequence"/>
</dbReference>
<keyword evidence="3" id="KW-1185">Reference proteome</keyword>
<proteinExistence type="predicted"/>
<feature type="region of interest" description="Disordered" evidence="1">
    <location>
        <begin position="1"/>
        <end position="104"/>
    </location>
</feature>
<feature type="compositionally biased region" description="Basic and acidic residues" evidence="1">
    <location>
        <begin position="91"/>
        <end position="100"/>
    </location>
</feature>
<gene>
    <name evidence="2" type="ORF">PUN28_005521</name>
</gene>
<organism evidence="2 3">
    <name type="scientific">Cardiocondyla obscurior</name>
    <dbReference type="NCBI Taxonomy" id="286306"/>
    <lineage>
        <taxon>Eukaryota</taxon>
        <taxon>Metazoa</taxon>
        <taxon>Ecdysozoa</taxon>
        <taxon>Arthropoda</taxon>
        <taxon>Hexapoda</taxon>
        <taxon>Insecta</taxon>
        <taxon>Pterygota</taxon>
        <taxon>Neoptera</taxon>
        <taxon>Endopterygota</taxon>
        <taxon>Hymenoptera</taxon>
        <taxon>Apocrita</taxon>
        <taxon>Aculeata</taxon>
        <taxon>Formicoidea</taxon>
        <taxon>Formicidae</taxon>
        <taxon>Myrmicinae</taxon>
        <taxon>Cardiocondyla</taxon>
    </lineage>
</organism>
<dbReference type="EMBL" id="JADYXP020000004">
    <property type="protein sequence ID" value="KAL0127295.1"/>
    <property type="molecule type" value="Genomic_DNA"/>
</dbReference>
<name>A0AAW2GI10_9HYME</name>
<comment type="caution">
    <text evidence="2">The sequence shown here is derived from an EMBL/GenBank/DDBJ whole genome shotgun (WGS) entry which is preliminary data.</text>
</comment>